<name>A0ABV9R6X6_9MICO</name>
<dbReference type="Proteomes" id="UP001595960">
    <property type="component" value="Unassembled WGS sequence"/>
</dbReference>
<proteinExistence type="predicted"/>
<protein>
    <recommendedName>
        <fullName evidence="3">7-cyano-7-deazaguanine synthase</fullName>
    </recommendedName>
</protein>
<reference evidence="2" key="1">
    <citation type="journal article" date="2019" name="Int. J. Syst. Evol. Microbiol.">
        <title>The Global Catalogue of Microorganisms (GCM) 10K type strain sequencing project: providing services to taxonomists for standard genome sequencing and annotation.</title>
        <authorList>
            <consortium name="The Broad Institute Genomics Platform"/>
            <consortium name="The Broad Institute Genome Sequencing Center for Infectious Disease"/>
            <person name="Wu L."/>
            <person name="Ma J."/>
        </authorList>
    </citation>
    <scope>NUCLEOTIDE SEQUENCE [LARGE SCALE GENOMIC DNA]</scope>
    <source>
        <strain evidence="2">CGMCC 1.12192</strain>
    </source>
</reference>
<organism evidence="1 2">
    <name type="scientific">Agromyces aurantiacus</name>
    <dbReference type="NCBI Taxonomy" id="165814"/>
    <lineage>
        <taxon>Bacteria</taxon>
        <taxon>Bacillati</taxon>
        <taxon>Actinomycetota</taxon>
        <taxon>Actinomycetes</taxon>
        <taxon>Micrococcales</taxon>
        <taxon>Microbacteriaceae</taxon>
        <taxon>Agromyces</taxon>
    </lineage>
</organism>
<evidence type="ECO:0008006" key="3">
    <source>
        <dbReference type="Google" id="ProtNLM"/>
    </source>
</evidence>
<gene>
    <name evidence="1" type="ORF">ACFPER_04660</name>
</gene>
<dbReference type="EMBL" id="JBHSJC010000001">
    <property type="protein sequence ID" value="MFC4828072.1"/>
    <property type="molecule type" value="Genomic_DNA"/>
</dbReference>
<accession>A0ABV9R6X6</accession>
<keyword evidence="2" id="KW-1185">Reference proteome</keyword>
<sequence>MQVGRPEIRSTDGTTTWNVGVRGLANAPDRLWFEVPEEHAGMLTDAVDPAVVGLLVPAMRAGGPMEVEGAVTDELVHGITHGYQHILEAVIPGTRQIPVEAAESVAATPRASGIGTGFSGGIDSFAVIAEHLVQPVPDALRLTHLSFFNVGAMTGGDRGRRRFRRMHAQLAPAAERLGLPFIPVDSNLDDFFPIGAFVQTHGPRNLGTAFLLQGALGGFIFASTAPYAQVGVRRSHSSARSDAISMPLLETGRFRPVFHGSQYTRAEKTEIVAGVPESTESLHVCTSMTADGRNCSRCSKCLRTQLTLELAGHLDAYGRVFDLDAYRSARDAFIDEVAASRDLHLVELRNFARQVGFALPPSAAGFVRHGLRRTARKTGAVLRGRHRPADTDVAPA</sequence>
<dbReference type="RefSeq" id="WP_204390971.1">
    <property type="nucleotide sequence ID" value="NZ_JAFBBW010000001.1"/>
</dbReference>
<evidence type="ECO:0000313" key="2">
    <source>
        <dbReference type="Proteomes" id="UP001595960"/>
    </source>
</evidence>
<evidence type="ECO:0000313" key="1">
    <source>
        <dbReference type="EMBL" id="MFC4828072.1"/>
    </source>
</evidence>
<comment type="caution">
    <text evidence="1">The sequence shown here is derived from an EMBL/GenBank/DDBJ whole genome shotgun (WGS) entry which is preliminary data.</text>
</comment>